<dbReference type="GO" id="GO:0015144">
    <property type="term" value="F:carbohydrate transmembrane transporter activity"/>
    <property type="evidence" value="ECO:0007669"/>
    <property type="project" value="InterPro"/>
</dbReference>
<evidence type="ECO:0008006" key="9">
    <source>
        <dbReference type="Google" id="ProtNLM"/>
    </source>
</evidence>
<feature type="transmembrane region" description="Helical" evidence="6">
    <location>
        <begin position="203"/>
        <end position="223"/>
    </location>
</feature>
<evidence type="ECO:0000256" key="2">
    <source>
        <dbReference type="ARBA" id="ARBA00005731"/>
    </source>
</evidence>
<evidence type="ECO:0000256" key="6">
    <source>
        <dbReference type="SAM" id="Phobius"/>
    </source>
</evidence>
<dbReference type="WBParaSite" id="MBELARI_LOCUS16104">
    <property type="protein sequence ID" value="MBELARI_LOCUS16104"/>
    <property type="gene ID" value="MBELARI_LOCUS16104"/>
</dbReference>
<feature type="transmembrane region" description="Helical" evidence="6">
    <location>
        <begin position="47"/>
        <end position="66"/>
    </location>
</feature>
<feature type="transmembrane region" description="Helical" evidence="6">
    <location>
        <begin position="18"/>
        <end position="35"/>
    </location>
</feature>
<feature type="transmembrane region" description="Helical" evidence="6">
    <location>
        <begin position="302"/>
        <end position="325"/>
    </location>
</feature>
<keyword evidence="3 6" id="KW-0812">Transmembrane</keyword>
<evidence type="ECO:0000313" key="8">
    <source>
        <dbReference type="WBParaSite" id="MBELARI_LOCUS16104"/>
    </source>
</evidence>
<dbReference type="PANTHER" id="PTHR16119">
    <property type="entry name" value="TRANSMEMBRANE PROTEIN 144"/>
    <property type="match status" value="1"/>
</dbReference>
<comment type="subcellular location">
    <subcellularLocation>
        <location evidence="1">Membrane</location>
        <topology evidence="1">Multi-pass membrane protein</topology>
    </subcellularLocation>
</comment>
<feature type="transmembrane region" description="Helical" evidence="6">
    <location>
        <begin position="72"/>
        <end position="93"/>
    </location>
</feature>
<dbReference type="AlphaFoldDB" id="A0AAF3J4R3"/>
<evidence type="ECO:0000313" key="7">
    <source>
        <dbReference type="Proteomes" id="UP000887575"/>
    </source>
</evidence>
<dbReference type="InterPro" id="IPR012435">
    <property type="entry name" value="TMEM144"/>
</dbReference>
<dbReference type="GO" id="GO:0016020">
    <property type="term" value="C:membrane"/>
    <property type="evidence" value="ECO:0007669"/>
    <property type="project" value="UniProtKB-SubCell"/>
</dbReference>
<accession>A0AAF3J4R3</accession>
<feature type="transmembrane region" description="Helical" evidence="6">
    <location>
        <begin position="337"/>
        <end position="356"/>
    </location>
</feature>
<comment type="similarity">
    <text evidence="2">Belongs to the TMEM144 family.</text>
</comment>
<proteinExistence type="inferred from homology"/>
<name>A0AAF3J4R3_9BILA</name>
<evidence type="ECO:0000256" key="5">
    <source>
        <dbReference type="ARBA" id="ARBA00023136"/>
    </source>
</evidence>
<organism evidence="7 8">
    <name type="scientific">Mesorhabditis belari</name>
    <dbReference type="NCBI Taxonomy" id="2138241"/>
    <lineage>
        <taxon>Eukaryota</taxon>
        <taxon>Metazoa</taxon>
        <taxon>Ecdysozoa</taxon>
        <taxon>Nematoda</taxon>
        <taxon>Chromadorea</taxon>
        <taxon>Rhabditida</taxon>
        <taxon>Rhabditina</taxon>
        <taxon>Rhabditomorpha</taxon>
        <taxon>Rhabditoidea</taxon>
        <taxon>Rhabditidae</taxon>
        <taxon>Mesorhabditinae</taxon>
        <taxon>Mesorhabditis</taxon>
    </lineage>
</organism>
<feature type="transmembrane region" description="Helical" evidence="6">
    <location>
        <begin position="243"/>
        <end position="263"/>
    </location>
</feature>
<keyword evidence="5 6" id="KW-0472">Membrane</keyword>
<keyword evidence="4 6" id="KW-1133">Transmembrane helix</keyword>
<feature type="transmembrane region" description="Helical" evidence="6">
    <location>
        <begin position="132"/>
        <end position="154"/>
    </location>
</feature>
<protein>
    <recommendedName>
        <fullName evidence="9">Transmembrane protein 144</fullName>
    </recommendedName>
</protein>
<evidence type="ECO:0000256" key="4">
    <source>
        <dbReference type="ARBA" id="ARBA00022989"/>
    </source>
</evidence>
<reference evidence="8" key="1">
    <citation type="submission" date="2024-02" db="UniProtKB">
        <authorList>
            <consortium name="WormBaseParasite"/>
        </authorList>
    </citation>
    <scope>IDENTIFICATION</scope>
</reference>
<keyword evidence="7" id="KW-1185">Reference proteome</keyword>
<dbReference type="Pfam" id="PF07857">
    <property type="entry name" value="TMEM144"/>
    <property type="match status" value="1"/>
</dbReference>
<evidence type="ECO:0000256" key="1">
    <source>
        <dbReference type="ARBA" id="ARBA00004141"/>
    </source>
</evidence>
<feature type="transmembrane region" description="Helical" evidence="6">
    <location>
        <begin position="105"/>
        <end position="126"/>
    </location>
</feature>
<evidence type="ECO:0000256" key="3">
    <source>
        <dbReference type="ARBA" id="ARBA00022692"/>
    </source>
</evidence>
<dbReference type="PANTHER" id="PTHR16119:SF13">
    <property type="entry name" value="TRANSMEMBRANE PROTEIN 144 HOMOLOG"/>
    <property type="match status" value="1"/>
</dbReference>
<dbReference type="InterPro" id="IPR010651">
    <property type="entry name" value="Sugar_transport"/>
</dbReference>
<dbReference type="Proteomes" id="UP000887575">
    <property type="component" value="Unassembled WGS sequence"/>
</dbReference>
<sequence>MLSVNSTEFVGEATRDPMFGLISTIFCVLFYGSAFTPMKIYDGGDGVFVQWMMSCGQMLPAFILAWKNAFPPIYPIAMLGGVAYSIANCFTVPIMTKLGMTLAPLLWNATTCLVGWAVGRFGLFGVPQMESLIPWLNTTGLVAVIVGGAICTTVKSRSSPLLRSNFTSHSKVFEQDQVENRTKSLLRSPSEDEAESGCSSTRIAATITALLLGLIYGNLLTPISALVAHSQEWNVPNTVEPYLFSHFLGAFLTSTLLFIFYGMARKNEPQINPSICLPAMLSGGLFGTGEVFFFVANHHLSQVIAFPIITSMPGLINSLWGICLFKEIQGRSNICRLGIAYLITCSGVLMITLSRFDF</sequence>
<feature type="transmembrane region" description="Helical" evidence="6">
    <location>
        <begin position="275"/>
        <end position="296"/>
    </location>
</feature>